<dbReference type="VEuPathDB" id="VectorBase:AMEM011063"/>
<sequence>MRFGPPTTICWPAIRCWGEVMRGAGDVSRPGREGEGDGPPPGPGLNGFSSICEWGVPMRGDGCIVLYGDMALFELVWLPPGLCSTDEFTLAGPGLCDSSGLGECSGLWFGCRMRLLSGDCTVGWYSEPGCELGDGDISGDGGAISDWAGELPGAPTGVDAPDDAGLPDWCFVLYSCSITECWRCWRRAFSSCFWMTLHDFRLVVLQLVGQDGVLLVQPVLVVDLQQPILLGGDRFRWLWRLRLQLLLSTGNGRHLHLLLSKLLLHLLVLLLLDHLTLCGGKIALHRILSRCGTTRTSKMLLHNTSWTGHISGGDRAARSNLLLLLLLLVCIIHLLKRTGIDVFTALLLSRFCISVLRFIVQLEAVEQVGLFAVGGIQLRISILEDVKVIAHLGRQ</sequence>
<organism evidence="1 2">
    <name type="scientific">Anopheles merus</name>
    <name type="common">Mosquito</name>
    <dbReference type="NCBI Taxonomy" id="30066"/>
    <lineage>
        <taxon>Eukaryota</taxon>
        <taxon>Metazoa</taxon>
        <taxon>Ecdysozoa</taxon>
        <taxon>Arthropoda</taxon>
        <taxon>Hexapoda</taxon>
        <taxon>Insecta</taxon>
        <taxon>Pterygota</taxon>
        <taxon>Neoptera</taxon>
        <taxon>Endopterygota</taxon>
        <taxon>Diptera</taxon>
        <taxon>Nematocera</taxon>
        <taxon>Culicoidea</taxon>
        <taxon>Culicidae</taxon>
        <taxon>Anophelinae</taxon>
        <taxon>Anopheles</taxon>
    </lineage>
</organism>
<evidence type="ECO:0000313" key="1">
    <source>
        <dbReference type="EnsemblMetazoa" id="AMEM011063-PA"/>
    </source>
</evidence>
<dbReference type="Proteomes" id="UP000075903">
    <property type="component" value="Unassembled WGS sequence"/>
</dbReference>
<accession>A0A182V9B4</accession>
<proteinExistence type="predicted"/>
<reference evidence="1" key="1">
    <citation type="submission" date="2020-05" db="UniProtKB">
        <authorList>
            <consortium name="EnsemblMetazoa"/>
        </authorList>
    </citation>
    <scope>IDENTIFICATION</scope>
    <source>
        <strain evidence="1">MAF</strain>
    </source>
</reference>
<dbReference type="EnsemblMetazoa" id="AMEM011063-RA">
    <property type="protein sequence ID" value="AMEM011063-PA"/>
    <property type="gene ID" value="AMEM011063"/>
</dbReference>
<evidence type="ECO:0000313" key="2">
    <source>
        <dbReference type="Proteomes" id="UP000075903"/>
    </source>
</evidence>
<keyword evidence="2" id="KW-1185">Reference proteome</keyword>
<protein>
    <submittedName>
        <fullName evidence="1">Uncharacterized protein</fullName>
    </submittedName>
</protein>
<dbReference type="AlphaFoldDB" id="A0A182V9B4"/>
<name>A0A182V9B4_ANOME</name>